<comment type="caution">
    <text evidence="2">The sequence shown here is derived from an EMBL/GenBank/DDBJ whole genome shotgun (WGS) entry which is preliminary data.</text>
</comment>
<dbReference type="InterPro" id="IPR036047">
    <property type="entry name" value="F-box-like_dom_sf"/>
</dbReference>
<feature type="region of interest" description="Disordered" evidence="1">
    <location>
        <begin position="324"/>
        <end position="366"/>
    </location>
</feature>
<dbReference type="EMBL" id="JANKHO010000637">
    <property type="protein sequence ID" value="KAJ3507675.1"/>
    <property type="molecule type" value="Genomic_DNA"/>
</dbReference>
<keyword evidence="3" id="KW-1185">Reference proteome</keyword>
<evidence type="ECO:0000313" key="2">
    <source>
        <dbReference type="EMBL" id="KAJ3507675.1"/>
    </source>
</evidence>
<feature type="compositionally biased region" description="Low complexity" evidence="1">
    <location>
        <begin position="324"/>
        <end position="346"/>
    </location>
</feature>
<protein>
    <recommendedName>
        <fullName evidence="4">F-box domain-containing protein</fullName>
    </recommendedName>
</protein>
<dbReference type="InterPro" id="IPR032675">
    <property type="entry name" value="LRR_dom_sf"/>
</dbReference>
<proteinExistence type="predicted"/>
<evidence type="ECO:0008006" key="4">
    <source>
        <dbReference type="Google" id="ProtNLM"/>
    </source>
</evidence>
<dbReference type="SUPFAM" id="SSF81383">
    <property type="entry name" value="F-box domain"/>
    <property type="match status" value="1"/>
</dbReference>
<dbReference type="Gene3D" id="3.80.10.10">
    <property type="entry name" value="Ribonuclease Inhibitor"/>
    <property type="match status" value="1"/>
</dbReference>
<evidence type="ECO:0000256" key="1">
    <source>
        <dbReference type="SAM" id="MobiDB-lite"/>
    </source>
</evidence>
<dbReference type="AlphaFoldDB" id="A0A9W8MW98"/>
<gene>
    <name evidence="2" type="ORF">NLJ89_g6176</name>
</gene>
<dbReference type="SUPFAM" id="SSF52047">
    <property type="entry name" value="RNI-like"/>
    <property type="match status" value="1"/>
</dbReference>
<dbReference type="Proteomes" id="UP001148786">
    <property type="component" value="Unassembled WGS sequence"/>
</dbReference>
<dbReference type="OrthoDB" id="3249214at2759"/>
<dbReference type="CDD" id="cd09917">
    <property type="entry name" value="F-box_SF"/>
    <property type="match status" value="1"/>
</dbReference>
<sequence length="542" mass="60975">MRRLSLKHGIQLSAFLALPDEILDEIVSELDQHRDLVSFALTSKACAATVIPHHTQYRILRVRHTLPDMWAHLARRSDLARNVREVHICERHNYGMPDHYPTTLIDKALDGNLENAEESVRIRNLCLALGHMQDLRVFSWSWRDITGFQRPTSHPAHENAVLTAVARLPRLETLSLNGRFAMHAMHSALDPKSLQYPVWRVANLQSLTLSGDTWSKIGNAKHLVHLLSQSPNLEYLEVPMEFVHLADCTLPKLKKLKLLMQAGASMAIDHSRARFLQNHPSIEELNWSPIGNPCIPPDTLPNLKSLVSNRQFIVALNDPGFGSTTSPNPSLSLLTPPSTPISLSSPPSAPMPTPSDPDLASLPPLPPTITRPIESLDVAGLDAQMLLGLKCIDRSCLRKLKLHTFGDISTLHELAETFPNIEWLWLPPLHLPSDASYPVSLSREQWLEILPRFTNLQVFRGPGLWSSIKNDKQTMHELLMDLIAFCPNLREVDHCDFYEKFGAFKRVQITRLEGEDGHQHVTYAVAKPNPRYPLDVMDGAFA</sequence>
<accession>A0A9W8MW98</accession>
<evidence type="ECO:0000313" key="3">
    <source>
        <dbReference type="Proteomes" id="UP001148786"/>
    </source>
</evidence>
<reference evidence="2" key="1">
    <citation type="submission" date="2022-07" db="EMBL/GenBank/DDBJ databases">
        <title>Genome Sequence of Agrocybe chaxingu.</title>
        <authorList>
            <person name="Buettner E."/>
        </authorList>
    </citation>
    <scope>NUCLEOTIDE SEQUENCE</scope>
    <source>
        <strain evidence="2">MP-N11</strain>
    </source>
</reference>
<organism evidence="2 3">
    <name type="scientific">Agrocybe chaxingu</name>
    <dbReference type="NCBI Taxonomy" id="84603"/>
    <lineage>
        <taxon>Eukaryota</taxon>
        <taxon>Fungi</taxon>
        <taxon>Dikarya</taxon>
        <taxon>Basidiomycota</taxon>
        <taxon>Agaricomycotina</taxon>
        <taxon>Agaricomycetes</taxon>
        <taxon>Agaricomycetidae</taxon>
        <taxon>Agaricales</taxon>
        <taxon>Agaricineae</taxon>
        <taxon>Strophariaceae</taxon>
        <taxon>Agrocybe</taxon>
    </lineage>
</organism>
<name>A0A9W8MW98_9AGAR</name>